<feature type="region of interest" description="Disordered" evidence="1">
    <location>
        <begin position="1"/>
        <end position="30"/>
    </location>
</feature>
<evidence type="ECO:0000256" key="1">
    <source>
        <dbReference type="SAM" id="MobiDB-lite"/>
    </source>
</evidence>
<dbReference type="SUPFAM" id="SSF117070">
    <property type="entry name" value="LEA14-like"/>
    <property type="match status" value="1"/>
</dbReference>
<evidence type="ECO:0000313" key="4">
    <source>
        <dbReference type="EMBL" id="KAK1356446.1"/>
    </source>
</evidence>
<dbReference type="Pfam" id="PF03168">
    <property type="entry name" value="LEA_2"/>
    <property type="match status" value="1"/>
</dbReference>
<keyword evidence="5" id="KW-1185">Reference proteome</keyword>
<proteinExistence type="predicted"/>
<gene>
    <name evidence="4" type="ORF">POM88_049702</name>
</gene>
<evidence type="ECO:0000259" key="3">
    <source>
        <dbReference type="Pfam" id="PF03168"/>
    </source>
</evidence>
<dbReference type="Gene3D" id="2.60.40.1820">
    <property type="match status" value="1"/>
</dbReference>
<feature type="domain" description="Late embryogenesis abundant protein LEA-2 subgroup" evidence="3">
    <location>
        <begin position="105"/>
        <end position="204"/>
    </location>
</feature>
<evidence type="ECO:0000256" key="2">
    <source>
        <dbReference type="SAM" id="Phobius"/>
    </source>
</evidence>
<feature type="transmembrane region" description="Helical" evidence="2">
    <location>
        <begin position="45"/>
        <end position="68"/>
    </location>
</feature>
<accession>A0AAD8M0T1</accession>
<reference evidence="4" key="1">
    <citation type="submission" date="2023-02" db="EMBL/GenBank/DDBJ databases">
        <title>Genome of toxic invasive species Heracleum sosnowskyi carries increased number of genes despite the absence of recent whole-genome duplications.</title>
        <authorList>
            <person name="Schelkunov M."/>
            <person name="Shtratnikova V."/>
            <person name="Makarenko M."/>
            <person name="Klepikova A."/>
            <person name="Omelchenko D."/>
            <person name="Novikova G."/>
            <person name="Obukhova E."/>
            <person name="Bogdanov V."/>
            <person name="Penin A."/>
            <person name="Logacheva M."/>
        </authorList>
    </citation>
    <scope>NUCLEOTIDE SEQUENCE</scope>
    <source>
        <strain evidence="4">Hsosn_3</strain>
        <tissue evidence="4">Leaf</tissue>
    </source>
</reference>
<dbReference type="PANTHER" id="PTHR31852">
    <property type="entry name" value="LATE EMBRYOGENESIS ABUNDANT (LEA) HYDROXYPROLINE-RICH GLYCOPROTEIN FAMILY"/>
    <property type="match status" value="1"/>
</dbReference>
<comment type="caution">
    <text evidence="4">The sequence shown here is derived from an EMBL/GenBank/DDBJ whole genome shotgun (WGS) entry which is preliminary data.</text>
</comment>
<sequence length="225" mass="24900">MVEYKEQERPLASHSHPITIPNDTSMLPSTDDVEKTRLRRRCVKCCGCTSAVIVIAAIILLVLFSTVFKAKDPKINLNYVTIRGLQGVNPLNLVPNTNLTIIADVSVKNPNIASFKFKNATTDIYYENVLIGEAHIPEGNAKAKKTFEMKINLDFMLQKIVGVPRLVGDLTTGSLLLTTTTSIRGRVEIIDIIRKTVGVKMDCSSTVIIADQTVQNHKCTKYVKV</sequence>
<evidence type="ECO:0000313" key="5">
    <source>
        <dbReference type="Proteomes" id="UP001237642"/>
    </source>
</evidence>
<protein>
    <submittedName>
        <fullName evidence="4">Immunoglobulin-like fold containing protein</fullName>
    </submittedName>
</protein>
<organism evidence="4 5">
    <name type="scientific">Heracleum sosnowskyi</name>
    <dbReference type="NCBI Taxonomy" id="360622"/>
    <lineage>
        <taxon>Eukaryota</taxon>
        <taxon>Viridiplantae</taxon>
        <taxon>Streptophyta</taxon>
        <taxon>Embryophyta</taxon>
        <taxon>Tracheophyta</taxon>
        <taxon>Spermatophyta</taxon>
        <taxon>Magnoliopsida</taxon>
        <taxon>eudicotyledons</taxon>
        <taxon>Gunneridae</taxon>
        <taxon>Pentapetalae</taxon>
        <taxon>asterids</taxon>
        <taxon>campanulids</taxon>
        <taxon>Apiales</taxon>
        <taxon>Apiaceae</taxon>
        <taxon>Apioideae</taxon>
        <taxon>apioid superclade</taxon>
        <taxon>Tordylieae</taxon>
        <taxon>Tordyliinae</taxon>
        <taxon>Heracleum</taxon>
    </lineage>
</organism>
<dbReference type="Proteomes" id="UP001237642">
    <property type="component" value="Unassembled WGS sequence"/>
</dbReference>
<keyword evidence="2" id="KW-1133">Transmembrane helix</keyword>
<keyword evidence="2" id="KW-0472">Membrane</keyword>
<reference evidence="4" key="2">
    <citation type="submission" date="2023-05" db="EMBL/GenBank/DDBJ databases">
        <authorList>
            <person name="Schelkunov M.I."/>
        </authorList>
    </citation>
    <scope>NUCLEOTIDE SEQUENCE</scope>
    <source>
        <strain evidence="4">Hsosn_3</strain>
        <tissue evidence="4">Leaf</tissue>
    </source>
</reference>
<feature type="compositionally biased region" description="Basic and acidic residues" evidence="1">
    <location>
        <begin position="1"/>
        <end position="11"/>
    </location>
</feature>
<dbReference type="InterPro" id="IPR004864">
    <property type="entry name" value="LEA_2"/>
</dbReference>
<keyword evidence="2" id="KW-0812">Transmembrane</keyword>
<dbReference type="InterPro" id="IPR055301">
    <property type="entry name" value="Lea14-like_2"/>
</dbReference>
<name>A0AAD8M0T1_9APIA</name>
<dbReference type="AlphaFoldDB" id="A0AAD8M0T1"/>
<dbReference type="EMBL" id="JAUIZM010000011">
    <property type="protein sequence ID" value="KAK1356446.1"/>
    <property type="molecule type" value="Genomic_DNA"/>
</dbReference>